<dbReference type="AlphaFoldDB" id="A0AAE0G343"/>
<reference evidence="2 3" key="1">
    <citation type="journal article" date="2015" name="Genome Biol. Evol.">
        <title>Comparative Genomics of a Bacterivorous Green Alga Reveals Evolutionary Causalities and Consequences of Phago-Mixotrophic Mode of Nutrition.</title>
        <authorList>
            <person name="Burns J.A."/>
            <person name="Paasch A."/>
            <person name="Narechania A."/>
            <person name="Kim E."/>
        </authorList>
    </citation>
    <scope>NUCLEOTIDE SEQUENCE [LARGE SCALE GENOMIC DNA]</scope>
    <source>
        <strain evidence="2 3">PLY_AMNH</strain>
    </source>
</reference>
<accession>A0AAE0G343</accession>
<feature type="region of interest" description="Disordered" evidence="1">
    <location>
        <begin position="483"/>
        <end position="513"/>
    </location>
</feature>
<evidence type="ECO:0000313" key="3">
    <source>
        <dbReference type="Proteomes" id="UP001190700"/>
    </source>
</evidence>
<protein>
    <submittedName>
        <fullName evidence="2">Uncharacterized protein</fullName>
    </submittedName>
</protein>
<evidence type="ECO:0000313" key="2">
    <source>
        <dbReference type="EMBL" id="KAK3270688.1"/>
    </source>
</evidence>
<proteinExistence type="predicted"/>
<dbReference type="EMBL" id="LGRX02010251">
    <property type="protein sequence ID" value="KAK3270688.1"/>
    <property type="molecule type" value="Genomic_DNA"/>
</dbReference>
<gene>
    <name evidence="2" type="ORF">CYMTET_20925</name>
</gene>
<sequence length="513" mass="57930">MRFSVKKFTCREALRCNSAERRPGSGEGVAAMSVAAMSSPVRHPPMLLRSSSSGILLPRFTPFTLARTSVRRHAFLIRTTSLQARLAPRCKLTPSAEVAQPRLNTFDDDLLPQLLQQAEAAGFASPFVGLTPNDYSDFRRQQQNPWRLPSVSYILSYYAGSWQRACSAAGIDCTLLTVARALEQEINAESIAQLLKVLNNQSDGKLTMKGYVKVGTNFRKNFGHGLPNLLELQKHCGSWRCACLRAGFAPYDAHFYHRVLRAAYEWNLEKGRKRLTICHYTQFFQEEGKHKYKGGSLRYLLLFFGSWRVGCQELGIIGGEGRTGRRGRSSDRTIDAIFANEDLLHMYRQGDSMEAIGTKLGLTREAVRCRLNKVSTPEERRQSNKEKTLERYIEAYERTLDVASVAATLRVSKQCVLRKLKQADIDFTEDPQLQSMRGHIALNKKRNDEGHSGDLFEASETLTCLQMAAAHFRTDTLSLVKYRRNTRIPTPRRPPHRRPSPRITSGRLGSEAV</sequence>
<name>A0AAE0G343_9CHLO</name>
<evidence type="ECO:0000256" key="1">
    <source>
        <dbReference type="SAM" id="MobiDB-lite"/>
    </source>
</evidence>
<keyword evidence="3" id="KW-1185">Reference proteome</keyword>
<dbReference type="Proteomes" id="UP001190700">
    <property type="component" value="Unassembled WGS sequence"/>
</dbReference>
<organism evidence="2 3">
    <name type="scientific">Cymbomonas tetramitiformis</name>
    <dbReference type="NCBI Taxonomy" id="36881"/>
    <lineage>
        <taxon>Eukaryota</taxon>
        <taxon>Viridiplantae</taxon>
        <taxon>Chlorophyta</taxon>
        <taxon>Pyramimonadophyceae</taxon>
        <taxon>Pyramimonadales</taxon>
        <taxon>Pyramimonadaceae</taxon>
        <taxon>Cymbomonas</taxon>
    </lineage>
</organism>
<comment type="caution">
    <text evidence="2">The sequence shown here is derived from an EMBL/GenBank/DDBJ whole genome shotgun (WGS) entry which is preliminary data.</text>
</comment>